<gene>
    <name evidence="1" type="ORF">GYMLUDRAFT_61787</name>
</gene>
<organism evidence="1 2">
    <name type="scientific">Collybiopsis luxurians FD-317 M1</name>
    <dbReference type="NCBI Taxonomy" id="944289"/>
    <lineage>
        <taxon>Eukaryota</taxon>
        <taxon>Fungi</taxon>
        <taxon>Dikarya</taxon>
        <taxon>Basidiomycota</taxon>
        <taxon>Agaricomycotina</taxon>
        <taxon>Agaricomycetes</taxon>
        <taxon>Agaricomycetidae</taxon>
        <taxon>Agaricales</taxon>
        <taxon>Marasmiineae</taxon>
        <taxon>Omphalotaceae</taxon>
        <taxon>Collybiopsis</taxon>
        <taxon>Collybiopsis luxurians</taxon>
    </lineage>
</organism>
<evidence type="ECO:0000313" key="2">
    <source>
        <dbReference type="Proteomes" id="UP000053593"/>
    </source>
</evidence>
<keyword evidence="2" id="KW-1185">Reference proteome</keyword>
<protein>
    <submittedName>
        <fullName evidence="1">Unplaced genomic scaffold GYMLUscaffold_47, whole genome shotgun sequence</fullName>
    </submittedName>
</protein>
<proteinExistence type="predicted"/>
<dbReference type="Proteomes" id="UP000053593">
    <property type="component" value="Unassembled WGS sequence"/>
</dbReference>
<sequence>MSSNFLHQLNISANLKVEAQLAVGSSALEVSSTLATQMQASTNPGTLSIPSSVTPVPARWLQSPTLAATSVIVPGDSTVLSMTDPRLAQAINQYDFLALLDVSVISPLLSSLLEILYHVGTTIKGTVTSGPSFETGQLIQNLSLLALGAVSEVGKVKASMLKDYPFSADAIHHLSTRHEVSIANHIPSALTIPLVDNSLPWSSVATLSNTLIPSSAASICCISQHQPIIACSAFTSLPSHPIVLPPSPVQGFLSTTAIPMSPSSLTGTTPKVCGLVSIPVVPAPQLTATWVENQHSDGPFPHTRIEFDPRSSSYCTVSIYNHCYSD</sequence>
<evidence type="ECO:0000313" key="1">
    <source>
        <dbReference type="EMBL" id="KIK56727.1"/>
    </source>
</evidence>
<accession>A0A0D0CF69</accession>
<name>A0A0D0CF69_9AGAR</name>
<dbReference type="EMBL" id="KN834795">
    <property type="protein sequence ID" value="KIK56727.1"/>
    <property type="molecule type" value="Genomic_DNA"/>
</dbReference>
<dbReference type="AlphaFoldDB" id="A0A0D0CF69"/>
<reference evidence="1 2" key="1">
    <citation type="submission" date="2014-04" db="EMBL/GenBank/DDBJ databases">
        <title>Evolutionary Origins and Diversification of the Mycorrhizal Mutualists.</title>
        <authorList>
            <consortium name="DOE Joint Genome Institute"/>
            <consortium name="Mycorrhizal Genomics Consortium"/>
            <person name="Kohler A."/>
            <person name="Kuo A."/>
            <person name="Nagy L.G."/>
            <person name="Floudas D."/>
            <person name="Copeland A."/>
            <person name="Barry K.W."/>
            <person name="Cichocki N."/>
            <person name="Veneault-Fourrey C."/>
            <person name="LaButti K."/>
            <person name="Lindquist E.A."/>
            <person name="Lipzen A."/>
            <person name="Lundell T."/>
            <person name="Morin E."/>
            <person name="Murat C."/>
            <person name="Riley R."/>
            <person name="Ohm R."/>
            <person name="Sun H."/>
            <person name="Tunlid A."/>
            <person name="Henrissat B."/>
            <person name="Grigoriev I.V."/>
            <person name="Hibbett D.S."/>
            <person name="Martin F."/>
        </authorList>
    </citation>
    <scope>NUCLEOTIDE SEQUENCE [LARGE SCALE GENOMIC DNA]</scope>
    <source>
        <strain evidence="1 2">FD-317 M1</strain>
    </source>
</reference>
<dbReference type="HOGENOM" id="CLU_852731_0_0_1"/>